<reference evidence="1" key="2">
    <citation type="submission" date="2020-09" db="EMBL/GenBank/DDBJ databases">
        <authorList>
            <person name="Sun Q."/>
            <person name="Zhou Y."/>
        </authorList>
    </citation>
    <scope>NUCLEOTIDE SEQUENCE</scope>
    <source>
        <strain evidence="1">CGMCC 1.15178</strain>
    </source>
</reference>
<dbReference type="EMBL" id="BMHP01000013">
    <property type="protein sequence ID" value="GGE00070.1"/>
    <property type="molecule type" value="Genomic_DNA"/>
</dbReference>
<dbReference type="AlphaFoldDB" id="A0A917E4I3"/>
<keyword evidence="2" id="KW-1185">Reference proteome</keyword>
<organism evidence="1 2">
    <name type="scientific">Paenibacillus nasutitermitis</name>
    <dbReference type="NCBI Taxonomy" id="1652958"/>
    <lineage>
        <taxon>Bacteria</taxon>
        <taxon>Bacillati</taxon>
        <taxon>Bacillota</taxon>
        <taxon>Bacilli</taxon>
        <taxon>Bacillales</taxon>
        <taxon>Paenibacillaceae</taxon>
        <taxon>Paenibacillus</taxon>
    </lineage>
</organism>
<comment type="caution">
    <text evidence="1">The sequence shown here is derived from an EMBL/GenBank/DDBJ whole genome shotgun (WGS) entry which is preliminary data.</text>
</comment>
<accession>A0A917E4I3</accession>
<evidence type="ECO:0000313" key="1">
    <source>
        <dbReference type="EMBL" id="GGE00070.1"/>
    </source>
</evidence>
<dbReference type="RefSeq" id="WP_189000213.1">
    <property type="nucleotide sequence ID" value="NZ_BMHP01000013.1"/>
</dbReference>
<proteinExistence type="predicted"/>
<gene>
    <name evidence="1" type="ORF">GCM10010911_68780</name>
</gene>
<name>A0A917E4I3_9BACL</name>
<dbReference type="CDD" id="cd11532">
    <property type="entry name" value="NTP-PPase_COG4997"/>
    <property type="match status" value="1"/>
</dbReference>
<reference evidence="1" key="1">
    <citation type="journal article" date="2014" name="Int. J. Syst. Evol. Microbiol.">
        <title>Complete genome sequence of Corynebacterium casei LMG S-19264T (=DSM 44701T), isolated from a smear-ripened cheese.</title>
        <authorList>
            <consortium name="US DOE Joint Genome Institute (JGI-PGF)"/>
            <person name="Walter F."/>
            <person name="Albersmeier A."/>
            <person name="Kalinowski J."/>
            <person name="Ruckert C."/>
        </authorList>
    </citation>
    <scope>NUCLEOTIDE SEQUENCE</scope>
    <source>
        <strain evidence="1">CGMCC 1.15178</strain>
    </source>
</reference>
<sequence length="108" mass="12291">MPTYNKLVRDKIPQIIEANGKTPHTRILSADEYQSVLRTKLREETEEYFQAANPQDALEELADMLEVIRALAGAQGASWEQLEAIRVKKAEARGGFEDRVYLIDVNED</sequence>
<protein>
    <recommendedName>
        <fullName evidence="3">Phosphoribosyl-ATP pyrophosphohydrolase</fullName>
    </recommendedName>
</protein>
<dbReference type="InterPro" id="IPR038735">
    <property type="entry name" value="MSMEG_1276-like_NTP-PPase_dom"/>
</dbReference>
<evidence type="ECO:0008006" key="3">
    <source>
        <dbReference type="Google" id="ProtNLM"/>
    </source>
</evidence>
<evidence type="ECO:0000313" key="2">
    <source>
        <dbReference type="Proteomes" id="UP000612456"/>
    </source>
</evidence>
<dbReference type="Proteomes" id="UP000612456">
    <property type="component" value="Unassembled WGS sequence"/>
</dbReference>
<dbReference type="SUPFAM" id="SSF101386">
    <property type="entry name" value="all-alpha NTP pyrophosphatases"/>
    <property type="match status" value="1"/>
</dbReference>